<dbReference type="InterPro" id="IPR036259">
    <property type="entry name" value="MFS_trans_sf"/>
</dbReference>
<evidence type="ECO:0000256" key="4">
    <source>
        <dbReference type="ARBA" id="ARBA00022989"/>
    </source>
</evidence>
<dbReference type="AlphaFoldDB" id="A0AA40CHC6"/>
<organism evidence="8 9">
    <name type="scientific">Lasiodiplodia hormozganensis</name>
    <dbReference type="NCBI Taxonomy" id="869390"/>
    <lineage>
        <taxon>Eukaryota</taxon>
        <taxon>Fungi</taxon>
        <taxon>Dikarya</taxon>
        <taxon>Ascomycota</taxon>
        <taxon>Pezizomycotina</taxon>
        <taxon>Dothideomycetes</taxon>
        <taxon>Dothideomycetes incertae sedis</taxon>
        <taxon>Botryosphaeriales</taxon>
        <taxon>Botryosphaeriaceae</taxon>
        <taxon>Lasiodiplodia</taxon>
    </lineage>
</organism>
<feature type="transmembrane region" description="Helical" evidence="7">
    <location>
        <begin position="360"/>
        <end position="379"/>
    </location>
</feature>
<keyword evidence="3 7" id="KW-0812">Transmembrane</keyword>
<keyword evidence="4 7" id="KW-1133">Transmembrane helix</keyword>
<dbReference type="EMBL" id="JAUJDW010000096">
    <property type="protein sequence ID" value="KAK0638330.1"/>
    <property type="molecule type" value="Genomic_DNA"/>
</dbReference>
<feature type="transmembrane region" description="Helical" evidence="7">
    <location>
        <begin position="481"/>
        <end position="504"/>
    </location>
</feature>
<keyword evidence="2" id="KW-0813">Transport</keyword>
<sequence length="524" mass="58861">MATLPTKDVAATAVSPVPPPSSPPSPIDDEQQWGEKRKPLRRRIRELLWDSFDRSPAERRFIAKIDFFILTWAGFSYFSKNLNSNNLSNAYVSGMKEELNVVGNQYQTFTTMWTIGYVISQIPSQLVCTRGNSIRIRIPTYPSSSSTPLTNSSAPVRLSLWCPSWELFWVIVTFASSAVKTPYQLYACRFLVGLAEGTFYPAVHTVLGGWYTKQELAKRACIFFASAFIGSMFSGYLQAALYTGMNGVHGLAGWRWLFVFDGVITLPMAVWGYYALPDLPSNTRVHWLKAEEKELALERMRKAGKHLEEPFTIHGLKRILKKWHFWVYTAYYTFFICSENIGTYMNLWLKSLDRYSVSQINTYPTVINAVTIVTTLCYGWVSDGLQVRAPIVYFSLGVCFFAACNLAVWDGVPFGLKWASFYLTGFAQGSGPVFLTMVNEHCAGDSLERKFILGTTNSVAYAFNAWIPLVTYNTNYAPRFLVGNSVTVGLIVCAAATLTLAVWLQRRDGEMEGKERGATMVGDA</sequence>
<evidence type="ECO:0000256" key="5">
    <source>
        <dbReference type="ARBA" id="ARBA00023136"/>
    </source>
</evidence>
<dbReference type="Pfam" id="PF07690">
    <property type="entry name" value="MFS_1"/>
    <property type="match status" value="1"/>
</dbReference>
<evidence type="ECO:0000256" key="7">
    <source>
        <dbReference type="SAM" id="Phobius"/>
    </source>
</evidence>
<feature type="compositionally biased region" description="Pro residues" evidence="6">
    <location>
        <begin position="16"/>
        <end position="26"/>
    </location>
</feature>
<feature type="region of interest" description="Disordered" evidence="6">
    <location>
        <begin position="1"/>
        <end position="36"/>
    </location>
</feature>
<dbReference type="GO" id="GO:0022857">
    <property type="term" value="F:transmembrane transporter activity"/>
    <property type="evidence" value="ECO:0007669"/>
    <property type="project" value="InterPro"/>
</dbReference>
<gene>
    <name evidence="8" type="primary">FEN2_2</name>
    <name evidence="8" type="ORF">DIS24_g9933</name>
</gene>
<comment type="caution">
    <text evidence="8">The sequence shown here is derived from an EMBL/GenBank/DDBJ whole genome shotgun (WGS) entry which is preliminary data.</text>
</comment>
<dbReference type="GO" id="GO:0016020">
    <property type="term" value="C:membrane"/>
    <property type="evidence" value="ECO:0007669"/>
    <property type="project" value="UniProtKB-SubCell"/>
</dbReference>
<feature type="transmembrane region" description="Helical" evidence="7">
    <location>
        <begin position="220"/>
        <end position="242"/>
    </location>
</feature>
<protein>
    <submittedName>
        <fullName evidence="8">Pantothenate transporter FEN2</fullName>
    </submittedName>
</protein>
<feature type="transmembrane region" description="Helical" evidence="7">
    <location>
        <begin position="325"/>
        <end position="348"/>
    </location>
</feature>
<feature type="transmembrane region" description="Helical" evidence="7">
    <location>
        <begin position="451"/>
        <end position="469"/>
    </location>
</feature>
<dbReference type="Gene3D" id="1.20.1250.20">
    <property type="entry name" value="MFS general substrate transporter like domains"/>
    <property type="match status" value="2"/>
</dbReference>
<dbReference type="InterPro" id="IPR011701">
    <property type="entry name" value="MFS"/>
</dbReference>
<feature type="transmembrane region" description="Helical" evidence="7">
    <location>
        <begin position="391"/>
        <end position="409"/>
    </location>
</feature>
<dbReference type="PANTHER" id="PTHR43791:SF39">
    <property type="entry name" value="TRANSPORTER LIZ1_SEO1, PUTATIVE (AFU_ORTHOLOGUE AFUA_3G00980)-RELATED"/>
    <property type="match status" value="1"/>
</dbReference>
<keyword evidence="5 7" id="KW-0472">Membrane</keyword>
<dbReference type="Proteomes" id="UP001175001">
    <property type="component" value="Unassembled WGS sequence"/>
</dbReference>
<evidence type="ECO:0000256" key="3">
    <source>
        <dbReference type="ARBA" id="ARBA00022692"/>
    </source>
</evidence>
<accession>A0AA40CHC6</accession>
<evidence type="ECO:0000313" key="9">
    <source>
        <dbReference type="Proteomes" id="UP001175001"/>
    </source>
</evidence>
<comment type="subcellular location">
    <subcellularLocation>
        <location evidence="1">Membrane</location>
        <topology evidence="1">Multi-pass membrane protein</topology>
    </subcellularLocation>
</comment>
<reference evidence="8" key="1">
    <citation type="submission" date="2023-06" db="EMBL/GenBank/DDBJ databases">
        <title>Multi-omics analyses reveal the molecular pathogenesis toolkit of Lasiodiplodia hormozganensis, a cross-kingdom pathogen.</title>
        <authorList>
            <person name="Felix C."/>
            <person name="Meneses R."/>
            <person name="Goncalves M.F.M."/>
            <person name="Tilleman L."/>
            <person name="Duarte A.S."/>
            <person name="Jorrin-Novo J.V."/>
            <person name="Van De Peer Y."/>
            <person name="Deforce D."/>
            <person name="Van Nieuwerburgh F."/>
            <person name="Esteves A.C."/>
            <person name="Alves A."/>
        </authorList>
    </citation>
    <scope>NUCLEOTIDE SEQUENCE</scope>
    <source>
        <strain evidence="8">CBS 339.90</strain>
    </source>
</reference>
<keyword evidence="9" id="KW-1185">Reference proteome</keyword>
<feature type="transmembrane region" description="Helical" evidence="7">
    <location>
        <begin position="421"/>
        <end position="439"/>
    </location>
</feature>
<evidence type="ECO:0000256" key="2">
    <source>
        <dbReference type="ARBA" id="ARBA00022448"/>
    </source>
</evidence>
<evidence type="ECO:0000256" key="6">
    <source>
        <dbReference type="SAM" id="MobiDB-lite"/>
    </source>
</evidence>
<evidence type="ECO:0000256" key="1">
    <source>
        <dbReference type="ARBA" id="ARBA00004141"/>
    </source>
</evidence>
<proteinExistence type="predicted"/>
<feature type="transmembrane region" description="Helical" evidence="7">
    <location>
        <begin position="254"/>
        <end position="276"/>
    </location>
</feature>
<dbReference type="SUPFAM" id="SSF103473">
    <property type="entry name" value="MFS general substrate transporter"/>
    <property type="match status" value="1"/>
</dbReference>
<evidence type="ECO:0000313" key="8">
    <source>
        <dbReference type="EMBL" id="KAK0638330.1"/>
    </source>
</evidence>
<name>A0AA40CHC6_9PEZI</name>
<dbReference type="PANTHER" id="PTHR43791">
    <property type="entry name" value="PERMEASE-RELATED"/>
    <property type="match status" value="1"/>
</dbReference>